<name>F0Y5T7_AURAN</name>
<dbReference type="Pfam" id="PF08241">
    <property type="entry name" value="Methyltransf_11"/>
    <property type="match status" value="1"/>
</dbReference>
<dbReference type="AlphaFoldDB" id="F0Y5T7"/>
<dbReference type="CDD" id="cd02440">
    <property type="entry name" value="AdoMet_MTases"/>
    <property type="match status" value="1"/>
</dbReference>
<dbReference type="InterPro" id="IPR029063">
    <property type="entry name" value="SAM-dependent_MTases_sf"/>
</dbReference>
<evidence type="ECO:0000313" key="2">
    <source>
        <dbReference type="EMBL" id="EGB09548.1"/>
    </source>
</evidence>
<organism evidence="3">
    <name type="scientific">Aureococcus anophagefferens</name>
    <name type="common">Harmful bloom alga</name>
    <dbReference type="NCBI Taxonomy" id="44056"/>
    <lineage>
        <taxon>Eukaryota</taxon>
        <taxon>Sar</taxon>
        <taxon>Stramenopiles</taxon>
        <taxon>Ochrophyta</taxon>
        <taxon>Pelagophyceae</taxon>
        <taxon>Pelagomonadales</taxon>
        <taxon>Pelagomonadaceae</taxon>
        <taxon>Aureococcus</taxon>
    </lineage>
</organism>
<feature type="domain" description="Methyltransferase type 11" evidence="1">
    <location>
        <begin position="94"/>
        <end position="158"/>
    </location>
</feature>
<evidence type="ECO:0000313" key="3">
    <source>
        <dbReference type="Proteomes" id="UP000002729"/>
    </source>
</evidence>
<dbReference type="RefSeq" id="XP_009035378.1">
    <property type="nucleotide sequence ID" value="XM_009037130.1"/>
</dbReference>
<dbReference type="EMBL" id="GL833125">
    <property type="protein sequence ID" value="EGB09548.1"/>
    <property type="molecule type" value="Genomic_DNA"/>
</dbReference>
<dbReference type="PANTHER" id="PTHR43036">
    <property type="entry name" value="OSJNBB0011N17.9 PROTEIN"/>
    <property type="match status" value="1"/>
</dbReference>
<proteinExistence type="predicted"/>
<gene>
    <name evidence="2" type="ORF">AURANDRAFT_5684</name>
</gene>
<dbReference type="InterPro" id="IPR013216">
    <property type="entry name" value="Methyltransf_11"/>
</dbReference>
<keyword evidence="3" id="KW-1185">Reference proteome</keyword>
<reference evidence="2 3" key="1">
    <citation type="journal article" date="2011" name="Proc. Natl. Acad. Sci. U.S.A.">
        <title>Niche of harmful alga Aureococcus anophagefferens revealed through ecogenomics.</title>
        <authorList>
            <person name="Gobler C.J."/>
            <person name="Berry D.L."/>
            <person name="Dyhrman S.T."/>
            <person name="Wilhelm S.W."/>
            <person name="Salamov A."/>
            <person name="Lobanov A.V."/>
            <person name="Zhang Y."/>
            <person name="Collier J.L."/>
            <person name="Wurch L.L."/>
            <person name="Kustka A.B."/>
            <person name="Dill B.D."/>
            <person name="Shah M."/>
            <person name="VerBerkmoes N.C."/>
            <person name="Kuo A."/>
            <person name="Terry A."/>
            <person name="Pangilinan J."/>
            <person name="Lindquist E.A."/>
            <person name="Lucas S."/>
            <person name="Paulsen I.T."/>
            <person name="Hattenrath-Lehmann T.K."/>
            <person name="Talmage S.C."/>
            <person name="Walker E.A."/>
            <person name="Koch F."/>
            <person name="Burson A.M."/>
            <person name="Marcoval M.A."/>
            <person name="Tang Y.Z."/>
            <person name="Lecleir G.R."/>
            <person name="Coyne K.J."/>
            <person name="Berg G.M."/>
            <person name="Bertrand E.M."/>
            <person name="Saito M.A."/>
            <person name="Gladyshev V.N."/>
            <person name="Grigoriev I.V."/>
        </authorList>
    </citation>
    <scope>NUCLEOTIDE SEQUENCE [LARGE SCALE GENOMIC DNA]</scope>
    <source>
        <strain evidence="3">CCMP 1984</strain>
    </source>
</reference>
<dbReference type="OMA" id="MCTSWKS"/>
<dbReference type="OrthoDB" id="2013972at2759"/>
<dbReference type="Gene3D" id="3.40.50.150">
    <property type="entry name" value="Vaccinia Virus protein VP39"/>
    <property type="match status" value="1"/>
</dbReference>
<dbReference type="SUPFAM" id="SSF53335">
    <property type="entry name" value="S-adenosyl-L-methionine-dependent methyltransferases"/>
    <property type="match status" value="1"/>
</dbReference>
<feature type="non-terminal residue" evidence="2">
    <location>
        <position position="207"/>
    </location>
</feature>
<dbReference type="eggNOG" id="ENOG502QS7X">
    <property type="taxonomic scope" value="Eukaryota"/>
</dbReference>
<sequence>VSDVLASPQWPADWPYAPRDFQRADDLPDQIFYDAPRFCFHVDDKAVEALTAHYATAFKAWDKPAILDICASHVSHFPADIADYAGKRVALGMNEEELARNEQVDEYVVKDLNAEPVLPFEDDSFDIVTNVVSIDYLTQPLAICKEVARVLKPGGQAMFALSNRCFPSKAVDIWLRTNDLEHVFVVGSYYHYSGAFQKPFAVEVSPN</sequence>
<dbReference type="PANTHER" id="PTHR43036:SF2">
    <property type="entry name" value="OS04G0481300 PROTEIN"/>
    <property type="match status" value="1"/>
</dbReference>
<dbReference type="GO" id="GO:0008757">
    <property type="term" value="F:S-adenosylmethionine-dependent methyltransferase activity"/>
    <property type="evidence" value="ECO:0007669"/>
    <property type="project" value="InterPro"/>
</dbReference>
<dbReference type="InParanoid" id="F0Y5T7"/>
<protein>
    <recommendedName>
        <fullName evidence="1">Methyltransferase type 11 domain-containing protein</fullName>
    </recommendedName>
</protein>
<dbReference type="GeneID" id="20222581"/>
<dbReference type="KEGG" id="aaf:AURANDRAFT_5684"/>
<dbReference type="Proteomes" id="UP000002729">
    <property type="component" value="Unassembled WGS sequence"/>
</dbReference>
<accession>F0Y5T7</accession>
<feature type="non-terminal residue" evidence="2">
    <location>
        <position position="1"/>
    </location>
</feature>
<evidence type="ECO:0000259" key="1">
    <source>
        <dbReference type="Pfam" id="PF08241"/>
    </source>
</evidence>